<evidence type="ECO:0000313" key="1">
    <source>
        <dbReference type="EMBL" id="CAE7777148.1"/>
    </source>
</evidence>
<keyword evidence="2" id="KW-1185">Reference proteome</keyword>
<evidence type="ECO:0000313" key="2">
    <source>
        <dbReference type="Proteomes" id="UP000601435"/>
    </source>
</evidence>
<protein>
    <submittedName>
        <fullName evidence="1">NOD1 protein</fullName>
    </submittedName>
</protein>
<sequence>MTSKFTTPKREEEFVQSISARTCLAAEELRKHDSESLKKIWSLVRPKKPKSPLPVGWKWKKLDVADLRDLYATELITEIDIRVTEVLADLPYSETP</sequence>
<dbReference type="Proteomes" id="UP000601435">
    <property type="component" value="Unassembled WGS sequence"/>
</dbReference>
<gene>
    <name evidence="1" type="primary">NOD1</name>
    <name evidence="1" type="ORF">SNEC2469_LOCUS22751</name>
</gene>
<comment type="caution">
    <text evidence="1">The sequence shown here is derived from an EMBL/GenBank/DDBJ whole genome shotgun (WGS) entry which is preliminary data.</text>
</comment>
<feature type="non-terminal residue" evidence="1">
    <location>
        <position position="96"/>
    </location>
</feature>
<organism evidence="1 2">
    <name type="scientific">Symbiodinium necroappetens</name>
    <dbReference type="NCBI Taxonomy" id="1628268"/>
    <lineage>
        <taxon>Eukaryota</taxon>
        <taxon>Sar</taxon>
        <taxon>Alveolata</taxon>
        <taxon>Dinophyceae</taxon>
        <taxon>Suessiales</taxon>
        <taxon>Symbiodiniaceae</taxon>
        <taxon>Symbiodinium</taxon>
    </lineage>
</organism>
<reference evidence="1" key="1">
    <citation type="submission" date="2021-02" db="EMBL/GenBank/DDBJ databases">
        <authorList>
            <person name="Dougan E. K."/>
            <person name="Rhodes N."/>
            <person name="Thang M."/>
            <person name="Chan C."/>
        </authorList>
    </citation>
    <scope>NUCLEOTIDE SEQUENCE</scope>
</reference>
<accession>A0A812YEB2</accession>
<dbReference type="EMBL" id="CAJNJA010041697">
    <property type="protein sequence ID" value="CAE7777148.1"/>
    <property type="molecule type" value="Genomic_DNA"/>
</dbReference>
<dbReference type="AlphaFoldDB" id="A0A812YEB2"/>
<name>A0A812YEB2_9DINO</name>
<proteinExistence type="predicted"/>